<dbReference type="RefSeq" id="WP_120684131.1">
    <property type="nucleotide sequence ID" value="NZ_RBAL01000021.1"/>
</dbReference>
<accession>A0A3A9YPK4</accession>
<dbReference type="Pfam" id="PF00795">
    <property type="entry name" value="CN_hydrolase"/>
    <property type="match status" value="1"/>
</dbReference>
<dbReference type="EMBL" id="RBAL01000021">
    <property type="protein sequence ID" value="RKN37909.1"/>
    <property type="molecule type" value="Genomic_DNA"/>
</dbReference>
<evidence type="ECO:0000256" key="1">
    <source>
        <dbReference type="ARBA" id="ARBA00022801"/>
    </source>
</evidence>
<dbReference type="AlphaFoldDB" id="A0A3A9YPK4"/>
<feature type="domain" description="CN hydrolase" evidence="2">
    <location>
        <begin position="4"/>
        <end position="273"/>
    </location>
</feature>
<dbReference type="SUPFAM" id="SSF56317">
    <property type="entry name" value="Carbon-nitrogen hydrolase"/>
    <property type="match status" value="1"/>
</dbReference>
<protein>
    <submittedName>
        <fullName evidence="3">Carbon-nitrogen hydrolase family protein</fullName>
    </submittedName>
</protein>
<sequence length="319" mass="34575">MRTLTIALLQLERPGPDLAANLPAGEAACRRASALGADLALFPEMWSNGYRTAVAPQAESENVYRDPGLWEGRMPLDVPAPGTAWRGEALTRDSPFLVRFRELAAELGMAIAVTYLERWDGPPRNTVSLIDRHGREVLTQAKVHTCAFALPEADLTPGGSFQVATLDTAAGEVRVGAMICYDREFPESARALMLGGAELVLVPNACDMEPNRLTQLRTRAYENMLGVAMANYAGPGWGHSAAFDGMAFAGGSRNTLVVEAGELPGVYPAVFDLDALRDYRRRETWGDAFRRPSAYGALTAAPPRPPFVRVDHAGRPVPR</sequence>
<comment type="caution">
    <text evidence="3">The sequence shown here is derived from an EMBL/GenBank/DDBJ whole genome shotgun (WGS) entry which is preliminary data.</text>
</comment>
<evidence type="ECO:0000313" key="4">
    <source>
        <dbReference type="Proteomes" id="UP000272474"/>
    </source>
</evidence>
<dbReference type="InterPro" id="IPR050345">
    <property type="entry name" value="Aliph_Amidase/BUP"/>
</dbReference>
<dbReference type="InterPro" id="IPR003010">
    <property type="entry name" value="C-N_Hydrolase"/>
</dbReference>
<dbReference type="Gene3D" id="3.60.110.10">
    <property type="entry name" value="Carbon-nitrogen hydrolase"/>
    <property type="match status" value="1"/>
</dbReference>
<dbReference type="Proteomes" id="UP000272474">
    <property type="component" value="Unassembled WGS sequence"/>
</dbReference>
<gene>
    <name evidence="3" type="ORF">D7294_26445</name>
</gene>
<keyword evidence="4" id="KW-1185">Reference proteome</keyword>
<dbReference type="InterPro" id="IPR036526">
    <property type="entry name" value="C-N_Hydrolase_sf"/>
</dbReference>
<dbReference type="GO" id="GO:0016811">
    <property type="term" value="F:hydrolase activity, acting on carbon-nitrogen (but not peptide) bonds, in linear amides"/>
    <property type="evidence" value="ECO:0007669"/>
    <property type="project" value="TreeGrafter"/>
</dbReference>
<keyword evidence="1 3" id="KW-0378">Hydrolase</keyword>
<dbReference type="PANTHER" id="PTHR43674">
    <property type="entry name" value="NITRILASE C965.09-RELATED"/>
    <property type="match status" value="1"/>
</dbReference>
<dbReference type="PROSITE" id="PS50263">
    <property type="entry name" value="CN_HYDROLASE"/>
    <property type="match status" value="1"/>
</dbReference>
<organism evidence="3 4">
    <name type="scientific">Streptomyces hoynatensis</name>
    <dbReference type="NCBI Taxonomy" id="1141874"/>
    <lineage>
        <taxon>Bacteria</taxon>
        <taxon>Bacillati</taxon>
        <taxon>Actinomycetota</taxon>
        <taxon>Actinomycetes</taxon>
        <taxon>Kitasatosporales</taxon>
        <taxon>Streptomycetaceae</taxon>
        <taxon>Streptomyces</taxon>
    </lineage>
</organism>
<evidence type="ECO:0000313" key="3">
    <source>
        <dbReference type="EMBL" id="RKN37909.1"/>
    </source>
</evidence>
<dbReference type="CDD" id="cd07197">
    <property type="entry name" value="nitrilase"/>
    <property type="match status" value="1"/>
</dbReference>
<reference evidence="3 4" key="1">
    <citation type="journal article" date="2014" name="Int. J. Syst. Evol. Microbiol.">
        <title>Streptomyces hoynatensis sp. nov., isolated from deep marine sediment.</title>
        <authorList>
            <person name="Veyisoglu A."/>
            <person name="Sahin N."/>
        </authorList>
    </citation>
    <scope>NUCLEOTIDE SEQUENCE [LARGE SCALE GENOMIC DNA]</scope>
    <source>
        <strain evidence="3 4">KCTC 29097</strain>
    </source>
</reference>
<name>A0A3A9YPK4_9ACTN</name>
<dbReference type="OrthoDB" id="4008466at2"/>
<evidence type="ECO:0000259" key="2">
    <source>
        <dbReference type="PROSITE" id="PS50263"/>
    </source>
</evidence>
<dbReference type="PANTHER" id="PTHR43674:SF16">
    <property type="entry name" value="CARBON-NITROGEN FAMILY, PUTATIVE (AFU_ORTHOLOGUE AFUA_5G02350)-RELATED"/>
    <property type="match status" value="1"/>
</dbReference>
<proteinExistence type="predicted"/>